<evidence type="ECO:0000313" key="2">
    <source>
        <dbReference type="EMBL" id="MFB9463312.1"/>
    </source>
</evidence>
<evidence type="ECO:0000256" key="1">
    <source>
        <dbReference type="SAM" id="MobiDB-lite"/>
    </source>
</evidence>
<comment type="caution">
    <text evidence="2">The sequence shown here is derived from an EMBL/GenBank/DDBJ whole genome shotgun (WGS) entry which is preliminary data.</text>
</comment>
<dbReference type="RefSeq" id="WP_381345369.1">
    <property type="nucleotide sequence ID" value="NZ_JBHMCY010000017.1"/>
</dbReference>
<proteinExistence type="predicted"/>
<sequence>MSAPDPQATADPYARPPYEESPTDWWTPHEGVRDVRSGVVYFPPGSNPPRSPHCPLCQRKDGSN</sequence>
<name>A0ABV5MZ69_9ACTN</name>
<evidence type="ECO:0000313" key="3">
    <source>
        <dbReference type="Proteomes" id="UP001589709"/>
    </source>
</evidence>
<protein>
    <submittedName>
        <fullName evidence="2">Uncharacterized protein</fullName>
    </submittedName>
</protein>
<gene>
    <name evidence="2" type="ORF">ACFF45_11455</name>
</gene>
<keyword evidence="3" id="KW-1185">Reference proteome</keyword>
<dbReference type="Proteomes" id="UP001589709">
    <property type="component" value="Unassembled WGS sequence"/>
</dbReference>
<dbReference type="EMBL" id="JBHMCY010000017">
    <property type="protein sequence ID" value="MFB9463312.1"/>
    <property type="molecule type" value="Genomic_DNA"/>
</dbReference>
<accession>A0ABV5MZ69</accession>
<feature type="region of interest" description="Disordered" evidence="1">
    <location>
        <begin position="44"/>
        <end position="64"/>
    </location>
</feature>
<organism evidence="2 3">
    <name type="scientific">Streptomyces cinereospinus</name>
    <dbReference type="NCBI Taxonomy" id="285561"/>
    <lineage>
        <taxon>Bacteria</taxon>
        <taxon>Bacillati</taxon>
        <taxon>Actinomycetota</taxon>
        <taxon>Actinomycetes</taxon>
        <taxon>Kitasatosporales</taxon>
        <taxon>Streptomycetaceae</taxon>
        <taxon>Streptomyces</taxon>
    </lineage>
</organism>
<feature type="region of interest" description="Disordered" evidence="1">
    <location>
        <begin position="1"/>
        <end position="30"/>
    </location>
</feature>
<reference evidence="2 3" key="1">
    <citation type="submission" date="2024-09" db="EMBL/GenBank/DDBJ databases">
        <authorList>
            <person name="Sun Q."/>
            <person name="Mori K."/>
        </authorList>
    </citation>
    <scope>NUCLEOTIDE SEQUENCE [LARGE SCALE GENOMIC DNA]</scope>
    <source>
        <strain evidence="2 3">JCM 6917</strain>
    </source>
</reference>